<sequence>MRPMILTMSAFGSYADCVTIDFGQVQQGVFLITGDTGAGKTTIFDGITYALYGQTSGGRRDGTMMRSQYAPDGTKTYVDLTFSTGGQVWRVLRSPEYERESKRRNKDGGRTMTKERGSVELYQPDGSLYPGNRQEVNRKLVEILGVDARQFMQIAMIAQGDFLRLLLAKSDERKEIFSRIFDTRIFGRVQEELKNRNKRCYGELEDNRKSCLREIEQLEVSESTVQEKEELLRTGQKEPDLEAVLAFAERMLEEDKLQYEQSRKEMKKTTATLEKLNQRYSVEKERAESFSKLAQLEKQIRVLEEKREEKEQEKERIGAAKRAAKVEMVYVGYRETAESRERMQMQEKQLKAWLEERKEETEKLKEKEKTWNSYVQKLEEKEVPVLERLRQALEQYGQLQSHLKEAQRLEIHRQQAADSYRKADLSYRQQAQRYETLYQEYLAGQAGILASGLQDNYPCPVCGSLHHPAPAEPVSENLSQELVEKERERRNQAENTREDRRQKYQQSENLYQQEIAVIREQQTHLLHREQTEEESLEVMKNRWEDWEEKARKRLIDGEEKLQISKKELDRISGSLQKFLQEENRKKGQLEEVQRQCKTLKQQEQEKQNAYEQVRREQLFEKEEDFKKACMKPAELERRQKAIDAYEEELRRSCQEVEWLRSQLKEKEAPDLEQTEKELKEQKEQQRLKERELRKLYSRRETNQQANRRLQQLTKEREELRKRYQVLNTLSRTANGSLTGTAKIDLESYMQRQYFQHMIRCANRHLERMAAGQFLLKCRSMENLSTQGNTGLDLDVYSLITGKVRDVKTLSGGESFMAALALALGMTDVITQAVGAVHIDTLFIDEGFGSLDENAREQAIRILQGLSGGSRLVGIISHVTELKEQIEQKLVVTKGKSGSKVEWK</sequence>
<feature type="coiled-coil region" evidence="4">
    <location>
        <begin position="575"/>
        <end position="729"/>
    </location>
</feature>
<feature type="coiled-coil region" evidence="4">
    <location>
        <begin position="475"/>
        <end position="510"/>
    </location>
</feature>
<proteinExistence type="inferred from homology"/>
<accession>A0A7X2TL59</accession>
<dbReference type="SUPFAM" id="SSF52540">
    <property type="entry name" value="P-loop containing nucleoside triphosphate hydrolases"/>
    <property type="match status" value="1"/>
</dbReference>
<evidence type="ECO:0000259" key="5">
    <source>
        <dbReference type="Pfam" id="PF13476"/>
    </source>
</evidence>
<protein>
    <recommendedName>
        <fullName evidence="3">Nuclease SbcCD subunit C</fullName>
    </recommendedName>
</protein>
<comment type="similarity">
    <text evidence="1">Belongs to the SMC family. SbcC subfamily.</text>
</comment>
<keyword evidence="7" id="KW-1185">Reference proteome</keyword>
<evidence type="ECO:0000256" key="2">
    <source>
        <dbReference type="ARBA" id="ARBA00011322"/>
    </source>
</evidence>
<organism evidence="6 7">
    <name type="scientific">Oliverpabstia intestinalis</name>
    <dbReference type="NCBI Taxonomy" id="2606633"/>
    <lineage>
        <taxon>Bacteria</taxon>
        <taxon>Bacillati</taxon>
        <taxon>Bacillota</taxon>
        <taxon>Clostridia</taxon>
        <taxon>Lachnospirales</taxon>
        <taxon>Lachnospiraceae</taxon>
        <taxon>Oliverpabstia</taxon>
    </lineage>
</organism>
<name>A0A7X2TL59_9FIRM</name>
<evidence type="ECO:0000256" key="1">
    <source>
        <dbReference type="ARBA" id="ARBA00006930"/>
    </source>
</evidence>
<dbReference type="GO" id="GO:0006302">
    <property type="term" value="P:double-strand break repair"/>
    <property type="evidence" value="ECO:0007669"/>
    <property type="project" value="InterPro"/>
</dbReference>
<keyword evidence="4" id="KW-0175">Coiled coil</keyword>
<evidence type="ECO:0000256" key="3">
    <source>
        <dbReference type="ARBA" id="ARBA00013368"/>
    </source>
</evidence>
<dbReference type="PANTHER" id="PTHR32114">
    <property type="entry name" value="ABC TRANSPORTER ABCH.3"/>
    <property type="match status" value="1"/>
</dbReference>
<feature type="domain" description="Rad50/SbcC-type AAA" evidence="5">
    <location>
        <begin position="6"/>
        <end position="304"/>
    </location>
</feature>
<dbReference type="GO" id="GO:0016887">
    <property type="term" value="F:ATP hydrolysis activity"/>
    <property type="evidence" value="ECO:0007669"/>
    <property type="project" value="InterPro"/>
</dbReference>
<dbReference type="Pfam" id="PF13558">
    <property type="entry name" value="SbcC_Walker_B"/>
    <property type="match status" value="1"/>
</dbReference>
<comment type="caution">
    <text evidence="6">The sequence shown here is derived from an EMBL/GenBank/DDBJ whole genome shotgun (WGS) entry which is preliminary data.</text>
</comment>
<dbReference type="RefSeq" id="WP_154431351.1">
    <property type="nucleotide sequence ID" value="NZ_VUMS01000003.1"/>
</dbReference>
<gene>
    <name evidence="6" type="ORF">FYJ57_02080</name>
</gene>
<dbReference type="AlphaFoldDB" id="A0A7X2TL59"/>
<feature type="coiled-coil region" evidence="4">
    <location>
        <begin position="245"/>
        <end position="409"/>
    </location>
</feature>
<reference evidence="6 7" key="1">
    <citation type="submission" date="2019-08" db="EMBL/GenBank/DDBJ databases">
        <title>In-depth cultivation of the pig gut microbiome towards novel bacterial diversity and tailored functional studies.</title>
        <authorList>
            <person name="Wylensek D."/>
            <person name="Hitch T.C.A."/>
            <person name="Clavel T."/>
        </authorList>
    </citation>
    <scope>NUCLEOTIDE SEQUENCE [LARGE SCALE GENOMIC DNA]</scope>
    <source>
        <strain evidence="6 7">BSM-380-WT-5A</strain>
    </source>
</reference>
<dbReference type="PANTHER" id="PTHR32114:SF2">
    <property type="entry name" value="ABC TRANSPORTER ABCH.3"/>
    <property type="match status" value="1"/>
</dbReference>
<dbReference type="InterPro" id="IPR027417">
    <property type="entry name" value="P-loop_NTPase"/>
</dbReference>
<evidence type="ECO:0000313" key="7">
    <source>
        <dbReference type="Proteomes" id="UP000440513"/>
    </source>
</evidence>
<dbReference type="InterPro" id="IPR038729">
    <property type="entry name" value="Rad50/SbcC_AAA"/>
</dbReference>
<evidence type="ECO:0000256" key="4">
    <source>
        <dbReference type="SAM" id="Coils"/>
    </source>
</evidence>
<comment type="subunit">
    <text evidence="2">Heterodimer of SbcC and SbcD.</text>
</comment>
<dbReference type="EMBL" id="VUMS01000003">
    <property type="protein sequence ID" value="MST65545.1"/>
    <property type="molecule type" value="Genomic_DNA"/>
</dbReference>
<dbReference type="Pfam" id="PF13476">
    <property type="entry name" value="AAA_23"/>
    <property type="match status" value="1"/>
</dbReference>
<evidence type="ECO:0000313" key="6">
    <source>
        <dbReference type="EMBL" id="MST65545.1"/>
    </source>
</evidence>
<dbReference type="Proteomes" id="UP000440513">
    <property type="component" value="Unassembled WGS sequence"/>
</dbReference>
<dbReference type="Gene3D" id="3.40.50.300">
    <property type="entry name" value="P-loop containing nucleotide triphosphate hydrolases"/>
    <property type="match status" value="2"/>
</dbReference>